<keyword evidence="3" id="KW-1185">Reference proteome</keyword>
<feature type="region of interest" description="Disordered" evidence="1">
    <location>
        <begin position="181"/>
        <end position="205"/>
    </location>
</feature>
<sequence>MAAKKSMKESRGRKWSEDELKEFASVLADDRTEFALTLETLALKKSANVHIFEAMKKELDARLQAKTTTSSKKGKAKDIDTSVVKLRAKYKWLKEQWRKYTDRAKSGSGKSAIDEPEWFNIMNPILSETHTELKVATKAADIESDGTCSSEDDEYSDNYKEDKTEVTMAKNASAMMPCDKKQALNSSSSSAEASSEHLTVDESDEECNRISQKQAYNTLYQIHTFFLNLKKVFFNFWIRVECQPTDADHDGTSIEEDEVVLKRASKKDKKEVQKSSVSLRPRKRKITSQKDAISQLSTTFENLQKAQDKRIQTWLEADQRREEAFLKYQEKQAELNRQHELRMMEMVARFQQPVQPYQNAWVMHEPAFPSAYSGAESQQPHYTNLDSYNR</sequence>
<evidence type="ECO:0000313" key="2">
    <source>
        <dbReference type="EMBL" id="CAH3142894.1"/>
    </source>
</evidence>
<accession>A0ABN8PFS4</accession>
<protein>
    <submittedName>
        <fullName evidence="2">Uncharacterized protein</fullName>
    </submittedName>
</protein>
<dbReference type="EMBL" id="CALNXK010000070">
    <property type="protein sequence ID" value="CAH3142894.1"/>
    <property type="molecule type" value="Genomic_DNA"/>
</dbReference>
<dbReference type="Proteomes" id="UP001159405">
    <property type="component" value="Unassembled WGS sequence"/>
</dbReference>
<reference evidence="2 3" key="1">
    <citation type="submission" date="2022-05" db="EMBL/GenBank/DDBJ databases">
        <authorList>
            <consortium name="Genoscope - CEA"/>
            <person name="William W."/>
        </authorList>
    </citation>
    <scope>NUCLEOTIDE SEQUENCE [LARGE SCALE GENOMIC DNA]</scope>
</reference>
<organism evidence="2 3">
    <name type="scientific">Porites lobata</name>
    <dbReference type="NCBI Taxonomy" id="104759"/>
    <lineage>
        <taxon>Eukaryota</taxon>
        <taxon>Metazoa</taxon>
        <taxon>Cnidaria</taxon>
        <taxon>Anthozoa</taxon>
        <taxon>Hexacorallia</taxon>
        <taxon>Scleractinia</taxon>
        <taxon>Fungiina</taxon>
        <taxon>Poritidae</taxon>
        <taxon>Porites</taxon>
    </lineage>
</organism>
<feature type="compositionally biased region" description="Polar residues" evidence="1">
    <location>
        <begin position="375"/>
        <end position="390"/>
    </location>
</feature>
<evidence type="ECO:0000256" key="1">
    <source>
        <dbReference type="SAM" id="MobiDB-lite"/>
    </source>
</evidence>
<name>A0ABN8PFS4_9CNID</name>
<comment type="caution">
    <text evidence="2">The sequence shown here is derived from an EMBL/GenBank/DDBJ whole genome shotgun (WGS) entry which is preliminary data.</text>
</comment>
<evidence type="ECO:0000313" key="3">
    <source>
        <dbReference type="Proteomes" id="UP001159405"/>
    </source>
</evidence>
<feature type="region of interest" description="Disordered" evidence="1">
    <location>
        <begin position="371"/>
        <end position="390"/>
    </location>
</feature>
<proteinExistence type="predicted"/>
<gene>
    <name evidence="2" type="ORF">PLOB_00043142</name>
</gene>